<keyword evidence="1 2" id="KW-0732">Signal</keyword>
<gene>
    <name evidence="4" type="ORF">QE404_003618</name>
</gene>
<feature type="domain" description="Secretion system C-terminal sorting" evidence="3">
    <location>
        <begin position="538"/>
        <end position="604"/>
    </location>
</feature>
<keyword evidence="5" id="KW-1185">Reference proteome</keyword>
<proteinExistence type="predicted"/>
<dbReference type="EMBL" id="JAUTAL010000001">
    <property type="protein sequence ID" value="MDQ1098471.1"/>
    <property type="molecule type" value="Genomic_DNA"/>
</dbReference>
<dbReference type="InterPro" id="IPR055015">
    <property type="entry name" value="GCX_COOH"/>
</dbReference>
<evidence type="ECO:0000256" key="1">
    <source>
        <dbReference type="ARBA" id="ARBA00022729"/>
    </source>
</evidence>
<sequence>MKKISLIIMLCFCLIEITAQSYEQQYIQNEQIRLANVNDTEVEIDNFISQNMDTYDFTEVTNNVNQIKDENDQPLTGSAYQNALSYAKKERLRNFYFEKNPEKLKLYSARILQQCVNGGFEADGGSTFGYSFTSNQIAAPAWSAFNNNPGTAITPGPTAKATLVDNSINDPIVGIPRINNGTHAIRLGNSILGNQGDFYFVTRMRRTFVVNENSISFAFALVLENGGNSHVTGNTNPYYQVRLFNSNNQVIFYRNVMANPSNPLFTNSNGVLFTNWLCENINTARYMGQTVTLEITLSDCGQGGHWGYGYFDDFCGFDCPSPAFNPSITLNPLPSGCPKFPLPVSGNITLPSNASFTNVTLQVSDMSNNIITTKVINAAPGGFFSTNLDYSDFYPSGSNNNTQFNIRGILNYTINGVTQTLTVNNTNPPGPDVSFKNCPTPCYEEIVFQSDQTINNSVNYQASCCITSYSIINPDHTVNFKAGYLISLEPGFYVTGYNTGLFHAYIERCDEDNFSSRIQQDNSKNRNEIKSINSDVKISPNPTSTYINIEPGKEKVISWDLYDRSGKSVLRGNSLQIDVQNILQGSYVLKINLEKRHISKAIIIK</sequence>
<dbReference type="Pfam" id="PF18962">
    <property type="entry name" value="Por_Secre_tail"/>
    <property type="match status" value="1"/>
</dbReference>
<dbReference type="RefSeq" id="WP_307452756.1">
    <property type="nucleotide sequence ID" value="NZ_JAUTAL010000001.1"/>
</dbReference>
<evidence type="ECO:0000313" key="5">
    <source>
        <dbReference type="Proteomes" id="UP001225072"/>
    </source>
</evidence>
<evidence type="ECO:0000313" key="4">
    <source>
        <dbReference type="EMBL" id="MDQ1098471.1"/>
    </source>
</evidence>
<evidence type="ECO:0000259" key="3">
    <source>
        <dbReference type="Pfam" id="PF18962"/>
    </source>
</evidence>
<evidence type="ECO:0000256" key="2">
    <source>
        <dbReference type="SAM" id="SignalP"/>
    </source>
</evidence>
<dbReference type="NCBIfam" id="NF045639">
    <property type="entry name" value="GCX_COOH"/>
    <property type="match status" value="1"/>
</dbReference>
<feature type="chain" id="PRO_5046588817" description="Secretion system C-terminal sorting domain-containing protein" evidence="2">
    <location>
        <begin position="22"/>
        <end position="605"/>
    </location>
</feature>
<dbReference type="NCBIfam" id="TIGR04183">
    <property type="entry name" value="Por_Secre_tail"/>
    <property type="match status" value="1"/>
</dbReference>
<name>A0ABU0TN39_9FLAO</name>
<dbReference type="Proteomes" id="UP001225072">
    <property type="component" value="Unassembled WGS sequence"/>
</dbReference>
<organism evidence="4 5">
    <name type="scientific">Chryseobacterium camelliae</name>
    <dbReference type="NCBI Taxonomy" id="1265445"/>
    <lineage>
        <taxon>Bacteria</taxon>
        <taxon>Pseudomonadati</taxon>
        <taxon>Bacteroidota</taxon>
        <taxon>Flavobacteriia</taxon>
        <taxon>Flavobacteriales</taxon>
        <taxon>Weeksellaceae</taxon>
        <taxon>Chryseobacterium group</taxon>
        <taxon>Chryseobacterium</taxon>
    </lineage>
</organism>
<feature type="signal peptide" evidence="2">
    <location>
        <begin position="1"/>
        <end position="21"/>
    </location>
</feature>
<reference evidence="4 5" key="1">
    <citation type="submission" date="2023-07" db="EMBL/GenBank/DDBJ databases">
        <title>Functional and genomic diversity of the sorghum phyllosphere microbiome.</title>
        <authorList>
            <person name="Shade A."/>
        </authorList>
    </citation>
    <scope>NUCLEOTIDE SEQUENCE [LARGE SCALE GENOMIC DNA]</scope>
    <source>
        <strain evidence="4 5">SORGH_AS_1064</strain>
    </source>
</reference>
<protein>
    <recommendedName>
        <fullName evidence="3">Secretion system C-terminal sorting domain-containing protein</fullName>
    </recommendedName>
</protein>
<accession>A0ABU0TN39</accession>
<dbReference type="InterPro" id="IPR026444">
    <property type="entry name" value="Secre_tail"/>
</dbReference>
<comment type="caution">
    <text evidence="4">The sequence shown here is derived from an EMBL/GenBank/DDBJ whole genome shotgun (WGS) entry which is preliminary data.</text>
</comment>